<name>A0A2A9FAY5_9PSEU</name>
<accession>A0A2A9FAY5</accession>
<evidence type="ECO:0000313" key="2">
    <source>
        <dbReference type="EMBL" id="PFG47712.1"/>
    </source>
</evidence>
<keyword evidence="3" id="KW-1185">Reference proteome</keyword>
<dbReference type="SUPFAM" id="SSF51126">
    <property type="entry name" value="Pectin lyase-like"/>
    <property type="match status" value="1"/>
</dbReference>
<evidence type="ECO:0000256" key="1">
    <source>
        <dbReference type="SAM" id="MobiDB-lite"/>
    </source>
</evidence>
<evidence type="ECO:0000313" key="3">
    <source>
        <dbReference type="Proteomes" id="UP000243542"/>
    </source>
</evidence>
<organism evidence="2 3">
    <name type="scientific">Amycolatopsis sulphurea</name>
    <dbReference type="NCBI Taxonomy" id="76022"/>
    <lineage>
        <taxon>Bacteria</taxon>
        <taxon>Bacillati</taxon>
        <taxon>Actinomycetota</taxon>
        <taxon>Actinomycetes</taxon>
        <taxon>Pseudonocardiales</taxon>
        <taxon>Pseudonocardiaceae</taxon>
        <taxon>Amycolatopsis</taxon>
    </lineage>
</organism>
<dbReference type="Proteomes" id="UP000243542">
    <property type="component" value="Unassembled WGS sequence"/>
</dbReference>
<dbReference type="Gene3D" id="2.160.20.10">
    <property type="entry name" value="Single-stranded right-handed beta-helix, Pectin lyase-like"/>
    <property type="match status" value="1"/>
</dbReference>
<comment type="caution">
    <text evidence="2">The sequence shown here is derived from an EMBL/GenBank/DDBJ whole genome shotgun (WGS) entry which is preliminary data.</text>
</comment>
<dbReference type="InterPro" id="IPR012334">
    <property type="entry name" value="Pectin_lyas_fold"/>
</dbReference>
<sequence>MKGPFTDSESVKGPFTDPGQERAGAVDDDAAATTLPGPSPWVAPDRIVGSVRTAKWLVTAAVVAVAAVVVVVVVREDDPPAAEQPAGSMTEDRPGAVLSGLNLRGMLTVTAPGVVVRNSRFTGDGSTPWAIRTNGAGSVRIEDTVITGDYTDAGISYGNWSAVRVEISGMTNDGAKLGPHTSITDSWIHDFQPAQGAHSDGVQLTEDVGDVVVKNNRIDIGTGEGANSAVFLSPDIGGENPNAGPVVITGNTLGGGGYTFYSVGGNEGARLQDVTFTGNTFRQDARYGAIYPTDFDVRTVSGNVYAGGAPVPLPG</sequence>
<dbReference type="InterPro" id="IPR011050">
    <property type="entry name" value="Pectin_lyase_fold/virulence"/>
</dbReference>
<protein>
    <submittedName>
        <fullName evidence="2">Nitrous oxidase accessory protein NosD</fullName>
    </submittedName>
</protein>
<reference evidence="2 3" key="1">
    <citation type="submission" date="2017-10" db="EMBL/GenBank/DDBJ databases">
        <title>Sequencing the genomes of 1000 actinobacteria strains.</title>
        <authorList>
            <person name="Klenk H.-P."/>
        </authorList>
    </citation>
    <scope>NUCLEOTIDE SEQUENCE [LARGE SCALE GENOMIC DNA]</scope>
    <source>
        <strain evidence="2 3">DSM 46092</strain>
    </source>
</reference>
<proteinExistence type="predicted"/>
<dbReference type="AlphaFoldDB" id="A0A2A9FAY5"/>
<dbReference type="EMBL" id="PDJK01000002">
    <property type="protein sequence ID" value="PFG47712.1"/>
    <property type="molecule type" value="Genomic_DNA"/>
</dbReference>
<gene>
    <name evidence="2" type="ORF">ATK36_2766</name>
</gene>
<feature type="region of interest" description="Disordered" evidence="1">
    <location>
        <begin position="1"/>
        <end position="25"/>
    </location>
</feature>